<keyword evidence="3" id="KW-0804">Transcription</keyword>
<dbReference type="PROSITE" id="PS50995">
    <property type="entry name" value="HTH_MARR_2"/>
    <property type="match status" value="1"/>
</dbReference>
<keyword evidence="2" id="KW-0238">DNA-binding</keyword>
<evidence type="ECO:0000256" key="1">
    <source>
        <dbReference type="ARBA" id="ARBA00023015"/>
    </source>
</evidence>
<reference evidence="5 6" key="1">
    <citation type="submission" date="2022-03" db="EMBL/GenBank/DDBJ databases">
        <title>Complete genome analysis of Roseomonas KG 17.1 : a prolific producer of plant growth promoters.</title>
        <authorList>
            <person name="Saadouli I."/>
            <person name="Najjari A."/>
            <person name="Mosbah A."/>
            <person name="Ouzari H.I."/>
        </authorList>
    </citation>
    <scope>NUCLEOTIDE SEQUENCE [LARGE SCALE GENOMIC DNA]</scope>
    <source>
        <strain evidence="5 6">KG17-1</strain>
    </source>
</reference>
<dbReference type="RefSeq" id="WP_157985872.1">
    <property type="nucleotide sequence ID" value="NZ_JALBUU010000004.1"/>
</dbReference>
<organism evidence="5 6">
    <name type="scientific">Teichococcus vastitatis</name>
    <dbReference type="NCBI Taxonomy" id="2307076"/>
    <lineage>
        <taxon>Bacteria</taxon>
        <taxon>Pseudomonadati</taxon>
        <taxon>Pseudomonadota</taxon>
        <taxon>Alphaproteobacteria</taxon>
        <taxon>Acetobacterales</taxon>
        <taxon>Roseomonadaceae</taxon>
        <taxon>Roseomonas</taxon>
    </lineage>
</organism>
<evidence type="ECO:0000256" key="2">
    <source>
        <dbReference type="ARBA" id="ARBA00023125"/>
    </source>
</evidence>
<dbReference type="InterPro" id="IPR000835">
    <property type="entry name" value="HTH_MarR-typ"/>
</dbReference>
<protein>
    <submittedName>
        <fullName evidence="5">MarR family transcriptional regulator</fullName>
    </submittedName>
</protein>
<dbReference type="InterPro" id="IPR039422">
    <property type="entry name" value="MarR/SlyA-like"/>
</dbReference>
<accession>A0ABS9W0Q2</accession>
<proteinExistence type="predicted"/>
<dbReference type="SMART" id="SM00347">
    <property type="entry name" value="HTH_MARR"/>
    <property type="match status" value="1"/>
</dbReference>
<keyword evidence="1" id="KW-0805">Transcription regulation</keyword>
<dbReference type="PANTHER" id="PTHR33164">
    <property type="entry name" value="TRANSCRIPTIONAL REGULATOR, MARR FAMILY"/>
    <property type="match status" value="1"/>
</dbReference>
<feature type="domain" description="HTH marR-type" evidence="4">
    <location>
        <begin position="1"/>
        <end position="116"/>
    </location>
</feature>
<dbReference type="InterPro" id="IPR036390">
    <property type="entry name" value="WH_DNA-bd_sf"/>
</dbReference>
<sequence length="126" mass="13763">MDAEIQKTIFPDSGWRVLVWLSRTGEKLRQKDLAAIMAIEGPSLVRLLDNLDKAGLVRRELDTGDRRARRLVLTPAGREAALAIEARLTAVEAELLAGFSDEELAACSALLGRLDQRLQARRGGAG</sequence>
<dbReference type="EMBL" id="JALBUU010000004">
    <property type="protein sequence ID" value="MCI0752881.1"/>
    <property type="molecule type" value="Genomic_DNA"/>
</dbReference>
<dbReference type="Gene3D" id="1.10.10.10">
    <property type="entry name" value="Winged helix-like DNA-binding domain superfamily/Winged helix DNA-binding domain"/>
    <property type="match status" value="1"/>
</dbReference>
<dbReference type="PRINTS" id="PR00598">
    <property type="entry name" value="HTHMARR"/>
</dbReference>
<dbReference type="SUPFAM" id="SSF46785">
    <property type="entry name" value="Winged helix' DNA-binding domain"/>
    <property type="match status" value="1"/>
</dbReference>
<gene>
    <name evidence="5" type="ORF">MON41_03775</name>
</gene>
<evidence type="ECO:0000313" key="6">
    <source>
        <dbReference type="Proteomes" id="UP001201985"/>
    </source>
</evidence>
<dbReference type="InterPro" id="IPR036388">
    <property type="entry name" value="WH-like_DNA-bd_sf"/>
</dbReference>
<comment type="caution">
    <text evidence="5">The sequence shown here is derived from an EMBL/GenBank/DDBJ whole genome shotgun (WGS) entry which is preliminary data.</text>
</comment>
<evidence type="ECO:0000313" key="5">
    <source>
        <dbReference type="EMBL" id="MCI0752881.1"/>
    </source>
</evidence>
<evidence type="ECO:0000256" key="3">
    <source>
        <dbReference type="ARBA" id="ARBA00023163"/>
    </source>
</evidence>
<evidence type="ECO:0000259" key="4">
    <source>
        <dbReference type="PROSITE" id="PS50995"/>
    </source>
</evidence>
<dbReference type="PANTHER" id="PTHR33164:SF64">
    <property type="entry name" value="TRANSCRIPTIONAL REGULATOR SLYA"/>
    <property type="match status" value="1"/>
</dbReference>
<dbReference type="Pfam" id="PF12802">
    <property type="entry name" value="MarR_2"/>
    <property type="match status" value="1"/>
</dbReference>
<keyword evidence="6" id="KW-1185">Reference proteome</keyword>
<name>A0ABS9W0Q2_9PROT</name>
<dbReference type="Proteomes" id="UP001201985">
    <property type="component" value="Unassembled WGS sequence"/>
</dbReference>